<dbReference type="PROSITE" id="PS51257">
    <property type="entry name" value="PROKAR_LIPOPROTEIN"/>
    <property type="match status" value="1"/>
</dbReference>
<dbReference type="InterPro" id="IPR036514">
    <property type="entry name" value="SGNH_hydro_sf"/>
</dbReference>
<evidence type="ECO:0000313" key="4">
    <source>
        <dbReference type="Proteomes" id="UP000054997"/>
    </source>
</evidence>
<keyword evidence="4" id="KW-1185">Reference proteome</keyword>
<dbReference type="EMBL" id="LNYK01000001">
    <property type="protein sequence ID" value="KTD23193.1"/>
    <property type="molecule type" value="Genomic_DNA"/>
</dbReference>
<dbReference type="PANTHER" id="PTHR45648:SF22">
    <property type="entry name" value="GDSL LIPASE_ACYLHYDROLASE FAMILY PROTEIN (AFU_ORTHOLOGUE AFUA_4G14700)"/>
    <property type="match status" value="1"/>
</dbReference>
<evidence type="ECO:0000313" key="3">
    <source>
        <dbReference type="EMBL" id="KTD23193.1"/>
    </source>
</evidence>
<comment type="caution">
    <text evidence="3">The sequence shown here is derived from an EMBL/GenBank/DDBJ whole genome shotgun (WGS) entry which is preliminary data.</text>
</comment>
<dbReference type="InterPro" id="IPR051058">
    <property type="entry name" value="GDSL_Est/Lipase"/>
</dbReference>
<name>A0A0W0VTK4_9GAMM</name>
<keyword evidence="2" id="KW-0732">Signal</keyword>
<sequence length="309" mass="34296">MKIFSALAGLFFSGCVIATPLNNLVVFGDSLSDNGNLYEYMKRQLPVSPPYYSGRFSNGPVWIELVAKNYYPNDTGSHLQDYAFGGAGVLGEGEDSDDSLFTLQSEIESYLLAHQDKADEQSLFVVWIGANNYLAIPDDWEAAIKRVNSGIKSSLAKLANKGAKHILVVNLPDLGRTPIARDFEAIEVLTAYSKRHNAVLAQEIEHLQSLYPDVQWVYLDVDKILGDVFTEPEKYGFTNITDTCYEALMDEPSGQETILRMVSRVKPKIEADACTGYLFFDPVHPTAPAHQIMAEKAKEILARAGIEFK</sequence>
<evidence type="ECO:0000256" key="2">
    <source>
        <dbReference type="SAM" id="SignalP"/>
    </source>
</evidence>
<evidence type="ECO:0000256" key="1">
    <source>
        <dbReference type="ARBA" id="ARBA00022801"/>
    </source>
</evidence>
<reference evidence="3 4" key="1">
    <citation type="submission" date="2015-11" db="EMBL/GenBank/DDBJ databases">
        <title>Genomic analysis of 38 Legionella species identifies large and diverse effector repertoires.</title>
        <authorList>
            <person name="Burstein D."/>
            <person name="Amaro F."/>
            <person name="Zusman T."/>
            <person name="Lifshitz Z."/>
            <person name="Cohen O."/>
            <person name="Gilbert J.A."/>
            <person name="Pupko T."/>
            <person name="Shuman H.A."/>
            <person name="Segal G."/>
        </authorList>
    </citation>
    <scope>NUCLEOTIDE SEQUENCE [LARGE SCALE GENOMIC DNA]</scope>
    <source>
        <strain evidence="3 4">ATCC 49505</strain>
    </source>
</reference>
<dbReference type="CDD" id="cd01846">
    <property type="entry name" value="fatty_acyltransferase_like"/>
    <property type="match status" value="1"/>
</dbReference>
<dbReference type="OrthoDB" id="5292073at2"/>
<gene>
    <name evidence="3" type="ORF">Llon_0078</name>
</gene>
<dbReference type="SUPFAM" id="SSF52266">
    <property type="entry name" value="SGNH hydrolase"/>
    <property type="match status" value="1"/>
</dbReference>
<dbReference type="Gene3D" id="3.40.50.1110">
    <property type="entry name" value="SGNH hydrolase"/>
    <property type="match status" value="1"/>
</dbReference>
<dbReference type="STRING" id="45068.Llon_0078"/>
<protein>
    <submittedName>
        <fullName evidence="3">Lysophospholipase A</fullName>
    </submittedName>
</protein>
<dbReference type="GO" id="GO:0016788">
    <property type="term" value="F:hydrolase activity, acting on ester bonds"/>
    <property type="evidence" value="ECO:0007669"/>
    <property type="project" value="InterPro"/>
</dbReference>
<dbReference type="NCBIfam" id="NF045906">
    <property type="entry name" value="LysophlipPlaALeg"/>
    <property type="match status" value="1"/>
</dbReference>
<dbReference type="PANTHER" id="PTHR45648">
    <property type="entry name" value="GDSL LIPASE/ACYLHYDROLASE FAMILY PROTEIN (AFU_ORTHOLOGUE AFUA_4G14700)"/>
    <property type="match status" value="1"/>
</dbReference>
<proteinExistence type="predicted"/>
<feature type="chain" id="PRO_5006915120" evidence="2">
    <location>
        <begin position="19"/>
        <end position="309"/>
    </location>
</feature>
<dbReference type="RefSeq" id="WP_058528099.1">
    <property type="nucleotide sequence ID" value="NZ_CAAAHZ010000005.1"/>
</dbReference>
<feature type="signal peptide" evidence="2">
    <location>
        <begin position="1"/>
        <end position="18"/>
    </location>
</feature>
<dbReference type="Proteomes" id="UP000054997">
    <property type="component" value="Unassembled WGS sequence"/>
</dbReference>
<dbReference type="AlphaFoldDB" id="A0A0W0VTK4"/>
<dbReference type="Pfam" id="PF00657">
    <property type="entry name" value="Lipase_GDSL"/>
    <property type="match status" value="1"/>
</dbReference>
<dbReference type="PATRIC" id="fig|45068.5.peg.83"/>
<organism evidence="3 4">
    <name type="scientific">Legionella londiniensis</name>
    <dbReference type="NCBI Taxonomy" id="45068"/>
    <lineage>
        <taxon>Bacteria</taxon>
        <taxon>Pseudomonadati</taxon>
        <taxon>Pseudomonadota</taxon>
        <taxon>Gammaproteobacteria</taxon>
        <taxon>Legionellales</taxon>
        <taxon>Legionellaceae</taxon>
        <taxon>Legionella</taxon>
    </lineage>
</organism>
<dbReference type="InterPro" id="IPR001087">
    <property type="entry name" value="GDSL"/>
</dbReference>
<accession>A0A0W0VTK4</accession>
<keyword evidence="1" id="KW-0378">Hydrolase</keyword>